<evidence type="ECO:0000256" key="5">
    <source>
        <dbReference type="SAM" id="Phobius"/>
    </source>
</evidence>
<feature type="transmembrane region" description="Helical" evidence="5">
    <location>
        <begin position="86"/>
        <end position="105"/>
    </location>
</feature>
<comment type="subcellular location">
    <subcellularLocation>
        <location evidence="1">Membrane</location>
        <topology evidence="1">Multi-pass membrane protein</topology>
    </subcellularLocation>
</comment>
<dbReference type="Proteomes" id="UP000095131">
    <property type="component" value="Unassembled WGS sequence"/>
</dbReference>
<gene>
    <name evidence="7" type="ORF">VSF3289_00163</name>
</gene>
<feature type="domain" description="O-antigen ligase-related" evidence="6">
    <location>
        <begin position="182"/>
        <end position="332"/>
    </location>
</feature>
<feature type="transmembrane region" description="Helical" evidence="5">
    <location>
        <begin position="12"/>
        <end position="27"/>
    </location>
</feature>
<dbReference type="Pfam" id="PF04932">
    <property type="entry name" value="Wzy_C"/>
    <property type="match status" value="1"/>
</dbReference>
<feature type="transmembrane region" description="Helical" evidence="5">
    <location>
        <begin position="223"/>
        <end position="240"/>
    </location>
</feature>
<sequence>MTIKYHLMTEKVSTFLCAFFFLGLLITPDSYKLSSIPIALISLVGLYKTRTAWKNKPIAIIGVSLISYFLISALSLAIYGGDISQLDMPSRVIIAGCILAYIVSYPPSARGVFLGISISAIVSSSIALVQMYSNGGRALDGIGYMIIQAGGIASSLCVLSTVALLYAKANKDKPLILLAMIGFISALTLTFLSGVRGAWVLTPFIIVALLLRYQYLFSKRSKCLGVIAVLFIAVLSYPAVKPRVVRVVSDISNYTNDNARTSIGGRLDMWKSAFYSAQEKPIFGQGFDGIRPAKERQIEQGLVDKVVLTHNRAHNQFLEELQTKGLIGFTVLACFFGLPLWLLWKRWTRLSMDDDRHFFALAGMTHITAIVGYCLTQHYLAHHSGILLYSIGMAIFAGAAFSKQPLKQVEDL</sequence>
<organism evidence="7 8">
    <name type="scientific">Vibrio scophthalmi</name>
    <dbReference type="NCBI Taxonomy" id="45658"/>
    <lineage>
        <taxon>Bacteria</taxon>
        <taxon>Pseudomonadati</taxon>
        <taxon>Pseudomonadota</taxon>
        <taxon>Gammaproteobacteria</taxon>
        <taxon>Vibrionales</taxon>
        <taxon>Vibrionaceae</taxon>
        <taxon>Vibrio</taxon>
    </lineage>
</organism>
<feature type="transmembrane region" description="Helical" evidence="5">
    <location>
        <begin position="386"/>
        <end position="402"/>
    </location>
</feature>
<keyword evidence="3 5" id="KW-1133">Transmembrane helix</keyword>
<evidence type="ECO:0000259" key="6">
    <source>
        <dbReference type="Pfam" id="PF04932"/>
    </source>
</evidence>
<dbReference type="EMBL" id="MDCJ01000002">
    <property type="protein sequence ID" value="ODS09925.1"/>
    <property type="molecule type" value="Genomic_DNA"/>
</dbReference>
<evidence type="ECO:0000256" key="2">
    <source>
        <dbReference type="ARBA" id="ARBA00022692"/>
    </source>
</evidence>
<proteinExistence type="predicted"/>
<feature type="transmembrane region" description="Helical" evidence="5">
    <location>
        <begin position="144"/>
        <end position="167"/>
    </location>
</feature>
<accession>A0A1E3WJM0</accession>
<evidence type="ECO:0000313" key="7">
    <source>
        <dbReference type="EMBL" id="ODS09925.1"/>
    </source>
</evidence>
<dbReference type="RefSeq" id="WP_069445853.1">
    <property type="nucleotide sequence ID" value="NZ_MDCJ01000002.1"/>
</dbReference>
<evidence type="ECO:0000256" key="3">
    <source>
        <dbReference type="ARBA" id="ARBA00022989"/>
    </source>
</evidence>
<evidence type="ECO:0000313" key="8">
    <source>
        <dbReference type="Proteomes" id="UP000095131"/>
    </source>
</evidence>
<feature type="transmembrane region" description="Helical" evidence="5">
    <location>
        <begin position="325"/>
        <end position="344"/>
    </location>
</feature>
<feature type="transmembrane region" description="Helical" evidence="5">
    <location>
        <begin position="198"/>
        <end position="216"/>
    </location>
</feature>
<keyword evidence="2 5" id="KW-0812">Transmembrane</keyword>
<feature type="transmembrane region" description="Helical" evidence="5">
    <location>
        <begin position="356"/>
        <end position="380"/>
    </location>
</feature>
<evidence type="ECO:0000256" key="4">
    <source>
        <dbReference type="ARBA" id="ARBA00023136"/>
    </source>
</evidence>
<feature type="transmembrane region" description="Helical" evidence="5">
    <location>
        <begin position="112"/>
        <end position="132"/>
    </location>
</feature>
<feature type="transmembrane region" description="Helical" evidence="5">
    <location>
        <begin position="33"/>
        <end position="49"/>
    </location>
</feature>
<dbReference type="AlphaFoldDB" id="A0A1E3WJM0"/>
<dbReference type="PANTHER" id="PTHR37422">
    <property type="entry name" value="TEICHURONIC ACID BIOSYNTHESIS PROTEIN TUAE"/>
    <property type="match status" value="1"/>
</dbReference>
<reference evidence="7 8" key="1">
    <citation type="submission" date="2016-08" db="EMBL/GenBank/DDBJ databases">
        <title>Genome sequencing of Vibrio scophthalmi strain FP3289, an isolated from Paralichthys olivaceus.</title>
        <authorList>
            <person name="Han H.-J."/>
        </authorList>
    </citation>
    <scope>NUCLEOTIDE SEQUENCE [LARGE SCALE GENOMIC DNA]</scope>
    <source>
        <strain evidence="7 8">FP3289</strain>
    </source>
</reference>
<evidence type="ECO:0000256" key="1">
    <source>
        <dbReference type="ARBA" id="ARBA00004141"/>
    </source>
</evidence>
<feature type="transmembrane region" description="Helical" evidence="5">
    <location>
        <begin position="58"/>
        <end position="80"/>
    </location>
</feature>
<dbReference type="InterPro" id="IPR007016">
    <property type="entry name" value="O-antigen_ligase-rel_domated"/>
</dbReference>
<dbReference type="PANTHER" id="PTHR37422:SF17">
    <property type="entry name" value="O-ANTIGEN LIGASE"/>
    <property type="match status" value="1"/>
</dbReference>
<comment type="caution">
    <text evidence="7">The sequence shown here is derived from an EMBL/GenBank/DDBJ whole genome shotgun (WGS) entry which is preliminary data.</text>
</comment>
<feature type="transmembrane region" description="Helical" evidence="5">
    <location>
        <begin position="174"/>
        <end position="192"/>
    </location>
</feature>
<dbReference type="InterPro" id="IPR051533">
    <property type="entry name" value="WaaL-like"/>
</dbReference>
<keyword evidence="4 5" id="KW-0472">Membrane</keyword>
<protein>
    <recommendedName>
        <fullName evidence="6">O-antigen ligase-related domain-containing protein</fullName>
    </recommendedName>
</protein>
<dbReference type="GO" id="GO:0016020">
    <property type="term" value="C:membrane"/>
    <property type="evidence" value="ECO:0007669"/>
    <property type="project" value="UniProtKB-SubCell"/>
</dbReference>
<name>A0A1E3WJM0_9VIBR</name>